<dbReference type="Gene3D" id="3.50.50.60">
    <property type="entry name" value="FAD/NAD(P)-binding domain"/>
    <property type="match status" value="1"/>
</dbReference>
<protein>
    <recommendedName>
        <fullName evidence="3">FAD dependent oxidoreductase domain-containing protein</fullName>
    </recommendedName>
</protein>
<dbReference type="Proteomes" id="UP000054047">
    <property type="component" value="Unassembled WGS sequence"/>
</dbReference>
<organism evidence="1 2">
    <name type="scientific">Ancylostoma duodenale</name>
    <dbReference type="NCBI Taxonomy" id="51022"/>
    <lineage>
        <taxon>Eukaryota</taxon>
        <taxon>Metazoa</taxon>
        <taxon>Ecdysozoa</taxon>
        <taxon>Nematoda</taxon>
        <taxon>Chromadorea</taxon>
        <taxon>Rhabditida</taxon>
        <taxon>Rhabditina</taxon>
        <taxon>Rhabditomorpha</taxon>
        <taxon>Strongyloidea</taxon>
        <taxon>Ancylostomatidae</taxon>
        <taxon>Ancylostomatinae</taxon>
        <taxon>Ancylostoma</taxon>
    </lineage>
</organism>
<dbReference type="InterPro" id="IPR036188">
    <property type="entry name" value="FAD/NAD-bd_sf"/>
</dbReference>
<evidence type="ECO:0000313" key="2">
    <source>
        <dbReference type="Proteomes" id="UP000054047"/>
    </source>
</evidence>
<accession>A0A0C2HER9</accession>
<proteinExistence type="predicted"/>
<dbReference type="OrthoDB" id="424974at2759"/>
<reference evidence="1 2" key="1">
    <citation type="submission" date="2013-12" db="EMBL/GenBank/DDBJ databases">
        <title>Draft genome of the parsitic nematode Ancylostoma duodenale.</title>
        <authorList>
            <person name="Mitreva M."/>
        </authorList>
    </citation>
    <scope>NUCLEOTIDE SEQUENCE [LARGE SCALE GENOMIC DNA]</scope>
    <source>
        <strain evidence="1 2">Zhejiang</strain>
    </source>
</reference>
<dbReference type="EMBL" id="KN726481">
    <property type="protein sequence ID" value="KIH68036.1"/>
    <property type="molecule type" value="Genomic_DNA"/>
</dbReference>
<dbReference type="AlphaFoldDB" id="A0A0C2HER9"/>
<evidence type="ECO:0008006" key="3">
    <source>
        <dbReference type="Google" id="ProtNLM"/>
    </source>
</evidence>
<keyword evidence="2" id="KW-1185">Reference proteome</keyword>
<gene>
    <name evidence="1" type="ORF">ANCDUO_01628</name>
</gene>
<name>A0A0C2HER9_9BILA</name>
<evidence type="ECO:0000313" key="1">
    <source>
        <dbReference type="EMBL" id="KIH68036.1"/>
    </source>
</evidence>
<feature type="non-terminal residue" evidence="1">
    <location>
        <position position="1"/>
    </location>
</feature>
<sequence>DEFIKLGGKITENEEVRSYKEISDDVVELQTSKTLLHSKKAIFTVGAWIRKVFPKAPLNIQCSNNKEDSRIGNSYRIEKKEVR</sequence>